<dbReference type="Proteomes" id="UP001595533">
    <property type="component" value="Unassembled WGS sequence"/>
</dbReference>
<keyword evidence="1" id="KW-0732">Signal</keyword>
<evidence type="ECO:0000313" key="2">
    <source>
        <dbReference type="EMBL" id="MFC3195675.1"/>
    </source>
</evidence>
<evidence type="ECO:0000256" key="1">
    <source>
        <dbReference type="SAM" id="SignalP"/>
    </source>
</evidence>
<comment type="caution">
    <text evidence="2">The sequence shown here is derived from an EMBL/GenBank/DDBJ whole genome shotgun (WGS) entry which is preliminary data.</text>
</comment>
<sequence length="474" mass="54352">MKIITALLFLTTSFNAFAGEQNILEDPKVDLRVELLSIVFRLAESHEYSSKDFVQYVDHIEEHYDPHKNHPLINFIKKVRDEDSLGYDRIMNMAISISPPPNMQLLNLANQGTPEGWKKTTTKTFLKLLNEFYRDSNSEQFFTEQAAMYQKVAQRFRHSYDDLNLNWYQSFYGQQPKGAYRLVNAVGNGGHNYGPNVQLADGTTIIYGIIGAWTMDKSGLPIYEKKDYFSTILHEINHSFINHLVAGYAKDLSDNGRLLFNKLEPQMSRQAYTKWQTMFSEALVRAAVIKYLNDHDATTEEIERELAEQLDSGFVWTAELVNELERYSKNRKQFPTLESFMPEIVGFFRHTTMNIDKLVNTVADQKPRVVSVTPDINQSTDVDPDISRITFTFDRVMRGSYSFHFGKKGREAYPAIDQVSFADDRKSVTIEISLVPDKDYQLVLTGLGFKSLTGFGLVEHELNFKTTSSPSSSH</sequence>
<dbReference type="Pfam" id="PF16286">
    <property type="entry name" value="DUF4932"/>
    <property type="match status" value="1"/>
</dbReference>
<name>A0ABV7JC34_9GAMM</name>
<dbReference type="EMBL" id="JBHRTS010000009">
    <property type="protein sequence ID" value="MFC3195675.1"/>
    <property type="molecule type" value="Genomic_DNA"/>
</dbReference>
<protein>
    <submittedName>
        <fullName evidence="2">DUF4932 domain-containing protein</fullName>
    </submittedName>
</protein>
<proteinExistence type="predicted"/>
<evidence type="ECO:0000313" key="3">
    <source>
        <dbReference type="Proteomes" id="UP001595533"/>
    </source>
</evidence>
<reference evidence="3" key="1">
    <citation type="journal article" date="2019" name="Int. J. Syst. Evol. Microbiol.">
        <title>The Global Catalogue of Microorganisms (GCM) 10K type strain sequencing project: providing services to taxonomists for standard genome sequencing and annotation.</title>
        <authorList>
            <consortium name="The Broad Institute Genomics Platform"/>
            <consortium name="The Broad Institute Genome Sequencing Center for Infectious Disease"/>
            <person name="Wu L."/>
            <person name="Ma J."/>
        </authorList>
    </citation>
    <scope>NUCLEOTIDE SEQUENCE [LARGE SCALE GENOMIC DNA]</scope>
    <source>
        <strain evidence="3">KCTC 42953</strain>
    </source>
</reference>
<accession>A0ABV7JC34</accession>
<keyword evidence="3" id="KW-1185">Reference proteome</keyword>
<gene>
    <name evidence="2" type="ORF">ACFODZ_15580</name>
</gene>
<dbReference type="RefSeq" id="WP_077412329.1">
    <property type="nucleotide sequence ID" value="NZ_JBHRTS010000009.1"/>
</dbReference>
<feature type="chain" id="PRO_5046673296" evidence="1">
    <location>
        <begin position="19"/>
        <end position="474"/>
    </location>
</feature>
<dbReference type="InterPro" id="IPR032560">
    <property type="entry name" value="DUF4932"/>
</dbReference>
<organism evidence="2 3">
    <name type="scientific">Marinicella sediminis</name>
    <dbReference type="NCBI Taxonomy" id="1792834"/>
    <lineage>
        <taxon>Bacteria</taxon>
        <taxon>Pseudomonadati</taxon>
        <taxon>Pseudomonadota</taxon>
        <taxon>Gammaproteobacteria</taxon>
        <taxon>Lysobacterales</taxon>
        <taxon>Marinicellaceae</taxon>
        <taxon>Marinicella</taxon>
    </lineage>
</organism>
<feature type="signal peptide" evidence="1">
    <location>
        <begin position="1"/>
        <end position="18"/>
    </location>
</feature>